<dbReference type="InterPro" id="IPR000924">
    <property type="entry name" value="Glu/Gln-tRNA-synth"/>
</dbReference>
<dbReference type="InterPro" id="IPR008925">
    <property type="entry name" value="aa_tRNA-synth_I_cd-bd_sf"/>
</dbReference>
<dbReference type="Pfam" id="PF00749">
    <property type="entry name" value="tRNA-synt_1c"/>
    <property type="match status" value="1"/>
</dbReference>
<dbReference type="SUPFAM" id="SSF48163">
    <property type="entry name" value="An anticodon-binding domain of class I aminoacyl-tRNA synthetases"/>
    <property type="match status" value="1"/>
</dbReference>
<dbReference type="SUPFAM" id="SSF52374">
    <property type="entry name" value="Nucleotidylyl transferase"/>
    <property type="match status" value="1"/>
</dbReference>
<evidence type="ECO:0000256" key="9">
    <source>
        <dbReference type="RuleBase" id="RU363037"/>
    </source>
</evidence>
<dbReference type="PANTHER" id="PTHR43311:SF2">
    <property type="entry name" value="GLUTAMATE--TRNA LIGASE, MITOCHONDRIAL-RELATED"/>
    <property type="match status" value="1"/>
</dbReference>
<name>A0A2M6WCI5_9BACT</name>
<feature type="domain" description="Aminoacyl-tRNA synthetase class I anticodon-binding" evidence="11">
    <location>
        <begin position="306"/>
        <end position="442"/>
    </location>
</feature>
<keyword evidence="6 9" id="KW-0648">Protein biosynthesis</keyword>
<evidence type="ECO:0000256" key="3">
    <source>
        <dbReference type="ARBA" id="ARBA00022598"/>
    </source>
</evidence>
<dbReference type="EMBL" id="PFBO01000062">
    <property type="protein sequence ID" value="PIT90474.1"/>
    <property type="molecule type" value="Genomic_DNA"/>
</dbReference>
<dbReference type="Proteomes" id="UP000230543">
    <property type="component" value="Unassembled WGS sequence"/>
</dbReference>
<evidence type="ECO:0000256" key="5">
    <source>
        <dbReference type="ARBA" id="ARBA00022840"/>
    </source>
</evidence>
<dbReference type="InterPro" id="IPR033910">
    <property type="entry name" value="GluRS_core"/>
</dbReference>
<accession>A0A2M6WCI5</accession>
<dbReference type="InterPro" id="IPR020751">
    <property type="entry name" value="aa-tRNA-synth_I_codon-bd_sub2"/>
</dbReference>
<dbReference type="GO" id="GO:0005524">
    <property type="term" value="F:ATP binding"/>
    <property type="evidence" value="ECO:0007669"/>
    <property type="project" value="UniProtKB-KW"/>
</dbReference>
<dbReference type="InterPro" id="IPR004527">
    <property type="entry name" value="Glu-tRNA-ligase_bac/mito"/>
</dbReference>
<proteinExistence type="inferred from homology"/>
<dbReference type="InterPro" id="IPR014729">
    <property type="entry name" value="Rossmann-like_a/b/a_fold"/>
</dbReference>
<keyword evidence="7 9" id="KW-0030">Aminoacyl-tRNA synthetase</keyword>
<dbReference type="GO" id="GO:0000049">
    <property type="term" value="F:tRNA binding"/>
    <property type="evidence" value="ECO:0007669"/>
    <property type="project" value="InterPro"/>
</dbReference>
<dbReference type="AlphaFoldDB" id="A0A2M6WCI5"/>
<comment type="similarity">
    <text evidence="1">Belongs to the class-I aminoacyl-tRNA synthetase family. Glutamate--tRNA ligase type 1 subfamily.</text>
</comment>
<keyword evidence="3 9" id="KW-0436">Ligase</keyword>
<evidence type="ECO:0000313" key="12">
    <source>
        <dbReference type="EMBL" id="PIT90474.1"/>
    </source>
</evidence>
<reference evidence="13" key="1">
    <citation type="submission" date="2017-09" db="EMBL/GenBank/DDBJ databases">
        <title>Depth-based differentiation of microbial function through sediment-hosted aquifers and enrichment of novel symbionts in the deep terrestrial subsurface.</title>
        <authorList>
            <person name="Probst A.J."/>
            <person name="Ladd B."/>
            <person name="Jarett J.K."/>
            <person name="Geller-Mcgrath D.E."/>
            <person name="Sieber C.M.K."/>
            <person name="Emerson J.B."/>
            <person name="Anantharaman K."/>
            <person name="Thomas B.C."/>
            <person name="Malmstrom R."/>
            <person name="Stieglmeier M."/>
            <person name="Klingl A."/>
            <person name="Woyke T."/>
            <person name="Ryan C.M."/>
            <person name="Banfield J.F."/>
        </authorList>
    </citation>
    <scope>NUCLEOTIDE SEQUENCE [LARGE SCALE GENOMIC DNA]</scope>
</reference>
<feature type="domain" description="Glutamyl/glutaminyl-tRNA synthetase class Ib catalytic" evidence="10">
    <location>
        <begin position="1"/>
        <end position="293"/>
    </location>
</feature>
<evidence type="ECO:0000313" key="13">
    <source>
        <dbReference type="Proteomes" id="UP000230543"/>
    </source>
</evidence>
<dbReference type="PANTHER" id="PTHR43311">
    <property type="entry name" value="GLUTAMATE--TRNA LIGASE"/>
    <property type="match status" value="1"/>
</dbReference>
<dbReference type="PRINTS" id="PR00987">
    <property type="entry name" value="TRNASYNTHGLU"/>
</dbReference>
<comment type="caution">
    <text evidence="12">The sequence shown here is derived from an EMBL/GenBank/DDBJ whole genome shotgun (WGS) entry which is preliminary data.</text>
</comment>
<dbReference type="EC" id="6.1.1.17" evidence="2"/>
<dbReference type="GO" id="GO:0004818">
    <property type="term" value="F:glutamate-tRNA ligase activity"/>
    <property type="evidence" value="ECO:0007669"/>
    <property type="project" value="UniProtKB-EC"/>
</dbReference>
<dbReference type="GO" id="GO:0006424">
    <property type="term" value="P:glutamyl-tRNA aminoacylation"/>
    <property type="evidence" value="ECO:0007669"/>
    <property type="project" value="InterPro"/>
</dbReference>
<dbReference type="Gene3D" id="1.10.10.350">
    <property type="match status" value="1"/>
</dbReference>
<evidence type="ECO:0000256" key="2">
    <source>
        <dbReference type="ARBA" id="ARBA00012835"/>
    </source>
</evidence>
<keyword evidence="4 9" id="KW-0547">Nucleotide-binding</keyword>
<evidence type="ECO:0000256" key="4">
    <source>
        <dbReference type="ARBA" id="ARBA00022741"/>
    </source>
</evidence>
<gene>
    <name evidence="12" type="ORF">COU22_01975</name>
</gene>
<dbReference type="Gene3D" id="3.40.50.620">
    <property type="entry name" value="HUPs"/>
    <property type="match status" value="1"/>
</dbReference>
<organism evidence="12 13">
    <name type="scientific">Candidatus Komeilibacteria bacterium CG10_big_fil_rev_8_21_14_0_10_41_13</name>
    <dbReference type="NCBI Taxonomy" id="1974476"/>
    <lineage>
        <taxon>Bacteria</taxon>
        <taxon>Candidatus Komeiliibacteriota</taxon>
    </lineage>
</organism>
<keyword evidence="5 9" id="KW-0067">ATP-binding</keyword>
<dbReference type="InterPro" id="IPR049940">
    <property type="entry name" value="GluQ/Sye"/>
</dbReference>
<dbReference type="FunFam" id="3.40.50.620:FF:000045">
    <property type="entry name" value="Glutamate--tRNA ligase, mitochondrial"/>
    <property type="match status" value="1"/>
</dbReference>
<dbReference type="InterPro" id="IPR045462">
    <property type="entry name" value="aa-tRNA-synth_I_cd-bd"/>
</dbReference>
<dbReference type="CDD" id="cd00808">
    <property type="entry name" value="GluRS_core"/>
    <property type="match status" value="1"/>
</dbReference>
<sequence>GKFILRIEDTDQSREVTGAAEKLLETLTKMDLEWSEGPYLDKDLKIREKGSNGPYFQSQRLKIYQEYAQKLINEDKAYYCFCSQQKLSDLRLKQQENKEQPKYDQCCRKLTESEVKEKSKRGLPFVIRLKVPAGSQVVFNDLIRGEVKISTKEIDDQVLIKSDGFPTYHLANVVDDHLMEITHVIRGEEWLPSTPKHILLYQAFDWNLPQFAHLPLLLNKDRSKLSKRQGDVAVEDYLNKGYLVEALINYVALLGWHPQDDREIFNLKDLIKEFDLKRVQKAGAIFDPEKLNWFNSYYIRQKSAEELLELIKPEGEKEKNLKILALEKERLTTLNEFLEKAQFYFNLPSYDPQILIFKKSDLKTTKESLNKILKGLEYVEDRDWKADKIKNILTKTVEENNFSNGDVFWPARVAVSGLQKSPPPEEIMAILGREESLKRLSQSLNML</sequence>
<dbReference type="HAMAP" id="MF_00022">
    <property type="entry name" value="Glu_tRNA_synth_type1"/>
    <property type="match status" value="1"/>
</dbReference>
<evidence type="ECO:0000256" key="7">
    <source>
        <dbReference type="ARBA" id="ARBA00023146"/>
    </source>
</evidence>
<evidence type="ECO:0000256" key="6">
    <source>
        <dbReference type="ARBA" id="ARBA00022917"/>
    </source>
</evidence>
<evidence type="ECO:0000256" key="8">
    <source>
        <dbReference type="ARBA" id="ARBA00030865"/>
    </source>
</evidence>
<dbReference type="GO" id="GO:0008270">
    <property type="term" value="F:zinc ion binding"/>
    <property type="evidence" value="ECO:0007669"/>
    <property type="project" value="InterPro"/>
</dbReference>
<feature type="non-terminal residue" evidence="12">
    <location>
        <position position="1"/>
    </location>
</feature>
<evidence type="ECO:0000259" key="10">
    <source>
        <dbReference type="Pfam" id="PF00749"/>
    </source>
</evidence>
<dbReference type="InterPro" id="IPR020058">
    <property type="entry name" value="Glu/Gln-tRNA-synth_Ib_cat-dom"/>
</dbReference>
<evidence type="ECO:0000259" key="11">
    <source>
        <dbReference type="Pfam" id="PF19269"/>
    </source>
</evidence>
<dbReference type="Pfam" id="PF19269">
    <property type="entry name" value="Anticodon_2"/>
    <property type="match status" value="1"/>
</dbReference>
<protein>
    <recommendedName>
        <fullName evidence="2">glutamate--tRNA ligase</fullName>
        <ecNumber evidence="2">6.1.1.17</ecNumber>
    </recommendedName>
    <alternativeName>
        <fullName evidence="8">Glutamyl-tRNA synthetase</fullName>
    </alternativeName>
</protein>
<evidence type="ECO:0000256" key="1">
    <source>
        <dbReference type="ARBA" id="ARBA00007894"/>
    </source>
</evidence>
<dbReference type="NCBIfam" id="TIGR00464">
    <property type="entry name" value="gltX_bact"/>
    <property type="match status" value="1"/>
</dbReference>